<dbReference type="Gene3D" id="1.25.40.10">
    <property type="entry name" value="Tetratricopeptide repeat domain"/>
    <property type="match status" value="1"/>
</dbReference>
<dbReference type="SUPFAM" id="SSF47413">
    <property type="entry name" value="lambda repressor-like DNA-binding domains"/>
    <property type="match status" value="1"/>
</dbReference>
<protein>
    <submittedName>
        <fullName evidence="2">Cro/Cl family transcriptional regulator</fullName>
    </submittedName>
</protein>
<dbReference type="Proteomes" id="UP000257317">
    <property type="component" value="Unassembled WGS sequence"/>
</dbReference>
<dbReference type="InterPro" id="IPR001387">
    <property type="entry name" value="Cro/C1-type_HTH"/>
</dbReference>
<dbReference type="GO" id="GO:0003677">
    <property type="term" value="F:DNA binding"/>
    <property type="evidence" value="ECO:0007669"/>
    <property type="project" value="InterPro"/>
</dbReference>
<sequence>MIDIKKFILTRKKLGLSQNELCEGICTQSTLSKFENNGRIPSLKILNSLCARMNINLSDIMSDAQSNDIESKLSEADYASDVFDFPKVARLLSQIPKNELIRQEDIFHYDYLRGILALELEHNQTDALYCFTSILESPKLKRGSIFHLLALSGCGQVYEFQDELEKAQQYYDLISAEIREDSILNAPKNLQILSILYHAGKFYSKEKDYQTSNKLLNYGYQICATQHVTFYLGRILFCLAENGKAQEMNAKQVETYINDAAAFARLYNNRVLLQKINQFQIA</sequence>
<reference evidence="3" key="1">
    <citation type="submission" date="2018-03" db="EMBL/GenBank/DDBJ databases">
        <title>New taxa in the Lactobacillus gasseri group.</title>
        <authorList>
            <person name="Tanizawa Y."/>
            <person name="Tohno M."/>
            <person name="Endo A."/>
            <person name="Arita M."/>
        </authorList>
    </citation>
    <scope>NUCLEOTIDE SEQUENCE [LARGE SCALE GENOMIC DNA]</scope>
    <source>
        <strain evidence="3">DSM 24759</strain>
    </source>
</reference>
<dbReference type="InterPro" id="IPR011990">
    <property type="entry name" value="TPR-like_helical_dom_sf"/>
</dbReference>
<dbReference type="SMART" id="SM00530">
    <property type="entry name" value="HTH_XRE"/>
    <property type="match status" value="1"/>
</dbReference>
<dbReference type="OrthoDB" id="1150409at2"/>
<dbReference type="RefSeq" id="WP_117118772.1">
    <property type="nucleotide sequence ID" value="NZ_BFBY01000014.1"/>
</dbReference>
<evidence type="ECO:0000259" key="1">
    <source>
        <dbReference type="PROSITE" id="PS50943"/>
    </source>
</evidence>
<dbReference type="CDD" id="cd00093">
    <property type="entry name" value="HTH_XRE"/>
    <property type="match status" value="1"/>
</dbReference>
<keyword evidence="3" id="KW-1185">Reference proteome</keyword>
<evidence type="ECO:0000313" key="2">
    <source>
        <dbReference type="EMBL" id="GBG05443.1"/>
    </source>
</evidence>
<accession>A0A2Z6TBJ9</accession>
<dbReference type="PANTHER" id="PTHR37038">
    <property type="entry name" value="TRANSCRIPTIONAL REGULATOR-RELATED"/>
    <property type="match status" value="1"/>
</dbReference>
<feature type="domain" description="HTH cro/C1-type" evidence="1">
    <location>
        <begin position="11"/>
        <end position="60"/>
    </location>
</feature>
<organism evidence="2 3">
    <name type="scientific">Lactobacillus rodentium</name>
    <dbReference type="NCBI Taxonomy" id="947835"/>
    <lineage>
        <taxon>Bacteria</taxon>
        <taxon>Bacillati</taxon>
        <taxon>Bacillota</taxon>
        <taxon>Bacilli</taxon>
        <taxon>Lactobacillales</taxon>
        <taxon>Lactobacillaceae</taxon>
        <taxon>Lactobacillus</taxon>
    </lineage>
</organism>
<dbReference type="InterPro" id="IPR053163">
    <property type="entry name" value="HTH-type_regulator_Rgg"/>
</dbReference>
<comment type="caution">
    <text evidence="2">The sequence shown here is derived from an EMBL/GenBank/DDBJ whole genome shotgun (WGS) entry which is preliminary data.</text>
</comment>
<gene>
    <name evidence="2" type="ORF">LrDSM24759_13570</name>
</gene>
<dbReference type="EMBL" id="BFBY01000014">
    <property type="protein sequence ID" value="GBG05443.1"/>
    <property type="molecule type" value="Genomic_DNA"/>
</dbReference>
<dbReference type="PROSITE" id="PS50943">
    <property type="entry name" value="HTH_CROC1"/>
    <property type="match status" value="1"/>
</dbReference>
<proteinExistence type="predicted"/>
<dbReference type="PANTHER" id="PTHR37038:SF14">
    <property type="entry name" value="TRANSCRIPTIONAL ACTIVATOR"/>
    <property type="match status" value="1"/>
</dbReference>
<name>A0A2Z6TBJ9_9LACO</name>
<dbReference type="InterPro" id="IPR010982">
    <property type="entry name" value="Lambda_DNA-bd_dom_sf"/>
</dbReference>
<evidence type="ECO:0000313" key="3">
    <source>
        <dbReference type="Proteomes" id="UP000257317"/>
    </source>
</evidence>
<dbReference type="AlphaFoldDB" id="A0A2Z6TBJ9"/>
<dbReference type="Pfam" id="PF01381">
    <property type="entry name" value="HTH_3"/>
    <property type="match status" value="1"/>
</dbReference>